<evidence type="ECO:0000259" key="6">
    <source>
        <dbReference type="Pfam" id="PF01694"/>
    </source>
</evidence>
<keyword evidence="3 5" id="KW-1133">Transmembrane helix</keyword>
<feature type="domain" description="Peptidase S54 rhomboid" evidence="6">
    <location>
        <begin position="68"/>
        <end position="221"/>
    </location>
</feature>
<feature type="transmembrane region" description="Helical" evidence="5">
    <location>
        <begin position="70"/>
        <end position="94"/>
    </location>
</feature>
<accession>A0A8J2BPT2</accession>
<organism evidence="7 8">
    <name type="scientific">Candidatus Methylacidithermus pantelleriae</name>
    <dbReference type="NCBI Taxonomy" id="2744239"/>
    <lineage>
        <taxon>Bacteria</taxon>
        <taxon>Pseudomonadati</taxon>
        <taxon>Verrucomicrobiota</taxon>
        <taxon>Methylacidiphilae</taxon>
        <taxon>Methylacidiphilales</taxon>
        <taxon>Methylacidiphilaceae</taxon>
        <taxon>Candidatus Methylacidithermus</taxon>
    </lineage>
</organism>
<feature type="transmembrane region" description="Helical" evidence="5">
    <location>
        <begin position="158"/>
        <end position="182"/>
    </location>
</feature>
<feature type="transmembrane region" description="Helical" evidence="5">
    <location>
        <begin position="130"/>
        <end position="151"/>
    </location>
</feature>
<keyword evidence="7" id="KW-0378">Hydrolase</keyword>
<dbReference type="Pfam" id="PF01694">
    <property type="entry name" value="Rhomboid"/>
    <property type="match status" value="1"/>
</dbReference>
<proteinExistence type="predicted"/>
<dbReference type="InterPro" id="IPR035952">
    <property type="entry name" value="Rhomboid-like_sf"/>
</dbReference>
<dbReference type="GO" id="GO:0006508">
    <property type="term" value="P:proteolysis"/>
    <property type="evidence" value="ECO:0007669"/>
    <property type="project" value="UniProtKB-KW"/>
</dbReference>
<evidence type="ECO:0000256" key="1">
    <source>
        <dbReference type="ARBA" id="ARBA00004141"/>
    </source>
</evidence>
<evidence type="ECO:0000256" key="5">
    <source>
        <dbReference type="SAM" id="Phobius"/>
    </source>
</evidence>
<gene>
    <name evidence="7" type="ORF">MPNT_210053</name>
</gene>
<dbReference type="InterPro" id="IPR050925">
    <property type="entry name" value="Rhomboid_protease_S54"/>
</dbReference>
<dbReference type="FunFam" id="1.20.1540.10:FF:000027">
    <property type="entry name" value="Rhomboid family intramembrane serine protease"/>
    <property type="match status" value="1"/>
</dbReference>
<protein>
    <submittedName>
        <fullName evidence="7">Rhomboid family intramembrane serine protease</fullName>
    </submittedName>
</protein>
<evidence type="ECO:0000313" key="8">
    <source>
        <dbReference type="Proteomes" id="UP000663859"/>
    </source>
</evidence>
<keyword evidence="8" id="KW-1185">Reference proteome</keyword>
<dbReference type="AlphaFoldDB" id="A0A8J2BPT2"/>
<dbReference type="SUPFAM" id="SSF144091">
    <property type="entry name" value="Rhomboid-like"/>
    <property type="match status" value="1"/>
</dbReference>
<dbReference type="GO" id="GO:0016020">
    <property type="term" value="C:membrane"/>
    <property type="evidence" value="ECO:0007669"/>
    <property type="project" value="UniProtKB-SubCell"/>
</dbReference>
<keyword evidence="2 5" id="KW-0812">Transmembrane</keyword>
<dbReference type="Proteomes" id="UP000663859">
    <property type="component" value="Unassembled WGS sequence"/>
</dbReference>
<name>A0A8J2BPT2_9BACT</name>
<feature type="transmembrane region" description="Helical" evidence="5">
    <location>
        <begin position="106"/>
        <end position="124"/>
    </location>
</feature>
<keyword evidence="7" id="KW-0645">Protease</keyword>
<dbReference type="PANTHER" id="PTHR43731:SF26">
    <property type="entry name" value="RHOMBOID-LIKE PROTEIN 10, CHLOROPLASTIC"/>
    <property type="match status" value="1"/>
</dbReference>
<feature type="transmembrane region" description="Helical" evidence="5">
    <location>
        <begin position="12"/>
        <end position="30"/>
    </location>
</feature>
<comment type="subcellular location">
    <subcellularLocation>
        <location evidence="1">Membrane</location>
        <topology evidence="1">Multi-pass membrane protein</topology>
    </subcellularLocation>
</comment>
<evidence type="ECO:0000313" key="7">
    <source>
        <dbReference type="EMBL" id="CAF0697343.1"/>
    </source>
</evidence>
<evidence type="ECO:0000256" key="2">
    <source>
        <dbReference type="ARBA" id="ARBA00022692"/>
    </source>
</evidence>
<sequence length="246" mass="27851">MFPVADTAPAPTGALATRLLILANALVFLLELALPEEVREEFFYLFGIVPARFTHPRWAEWVGFPVDTYWPFLTYMFLHGGWIHILGNMWTLWIFGDNVEARLGSLRFVFFYLFCGLCAALVHMETNPDSTLPTVGASGAIAGVMGAYFVWFPRARIILLVPIFFFPFFFEVPAFFYLGFWALSQWFSGSLALASPTEVGGIAWWAHVGGFIAGATACWVFRIGKPKTRPLQPDEMAHLWAWHSRR</sequence>
<reference evidence="7" key="1">
    <citation type="submission" date="2021-02" db="EMBL/GenBank/DDBJ databases">
        <authorList>
            <person name="Cremers G."/>
            <person name="Picone N."/>
        </authorList>
    </citation>
    <scope>NUCLEOTIDE SEQUENCE</scope>
    <source>
        <strain evidence="7">PQ17</strain>
    </source>
</reference>
<feature type="transmembrane region" description="Helical" evidence="5">
    <location>
        <begin position="202"/>
        <end position="221"/>
    </location>
</feature>
<dbReference type="RefSeq" id="WP_174583179.1">
    <property type="nucleotide sequence ID" value="NZ_CAJNOB010000014.1"/>
</dbReference>
<evidence type="ECO:0000256" key="3">
    <source>
        <dbReference type="ARBA" id="ARBA00022989"/>
    </source>
</evidence>
<dbReference type="EMBL" id="CAJNOB010000014">
    <property type="protein sequence ID" value="CAF0697343.1"/>
    <property type="molecule type" value="Genomic_DNA"/>
</dbReference>
<evidence type="ECO:0000256" key="4">
    <source>
        <dbReference type="ARBA" id="ARBA00023136"/>
    </source>
</evidence>
<dbReference type="InterPro" id="IPR022764">
    <property type="entry name" value="Peptidase_S54_rhomboid_dom"/>
</dbReference>
<dbReference type="PANTHER" id="PTHR43731">
    <property type="entry name" value="RHOMBOID PROTEASE"/>
    <property type="match status" value="1"/>
</dbReference>
<comment type="caution">
    <text evidence="7">The sequence shown here is derived from an EMBL/GenBank/DDBJ whole genome shotgun (WGS) entry which is preliminary data.</text>
</comment>
<dbReference type="GO" id="GO:0004252">
    <property type="term" value="F:serine-type endopeptidase activity"/>
    <property type="evidence" value="ECO:0007669"/>
    <property type="project" value="InterPro"/>
</dbReference>
<dbReference type="Gene3D" id="1.20.1540.10">
    <property type="entry name" value="Rhomboid-like"/>
    <property type="match status" value="1"/>
</dbReference>
<keyword evidence="4 5" id="KW-0472">Membrane</keyword>